<protein>
    <submittedName>
        <fullName evidence="2">Uncharacterized protein</fullName>
    </submittedName>
</protein>
<accession>A0A5C2RW01</accession>
<evidence type="ECO:0000313" key="2">
    <source>
        <dbReference type="EMBL" id="RPD54456.1"/>
    </source>
</evidence>
<dbReference type="EMBL" id="ML122305">
    <property type="protein sequence ID" value="RPD54456.1"/>
    <property type="molecule type" value="Genomic_DNA"/>
</dbReference>
<organism evidence="2 3">
    <name type="scientific">Lentinus tigrinus ALCF2SS1-6</name>
    <dbReference type="NCBI Taxonomy" id="1328759"/>
    <lineage>
        <taxon>Eukaryota</taxon>
        <taxon>Fungi</taxon>
        <taxon>Dikarya</taxon>
        <taxon>Basidiomycota</taxon>
        <taxon>Agaricomycotina</taxon>
        <taxon>Agaricomycetes</taxon>
        <taxon>Polyporales</taxon>
        <taxon>Polyporaceae</taxon>
        <taxon>Lentinus</taxon>
    </lineage>
</organism>
<keyword evidence="1" id="KW-0472">Membrane</keyword>
<feature type="transmembrane region" description="Helical" evidence="1">
    <location>
        <begin position="153"/>
        <end position="171"/>
    </location>
</feature>
<reference evidence="2" key="1">
    <citation type="journal article" date="2018" name="Genome Biol. Evol.">
        <title>Genomics and development of Lentinus tigrinus, a white-rot wood-decaying mushroom with dimorphic fruiting bodies.</title>
        <authorList>
            <person name="Wu B."/>
            <person name="Xu Z."/>
            <person name="Knudson A."/>
            <person name="Carlson A."/>
            <person name="Chen N."/>
            <person name="Kovaka S."/>
            <person name="LaButti K."/>
            <person name="Lipzen A."/>
            <person name="Pennachio C."/>
            <person name="Riley R."/>
            <person name="Schakwitz W."/>
            <person name="Umezawa K."/>
            <person name="Ohm R.A."/>
            <person name="Grigoriev I.V."/>
            <person name="Nagy L.G."/>
            <person name="Gibbons J."/>
            <person name="Hibbett D."/>
        </authorList>
    </citation>
    <scope>NUCLEOTIDE SEQUENCE [LARGE SCALE GENOMIC DNA]</scope>
    <source>
        <strain evidence="2">ALCF2SS1-6</strain>
    </source>
</reference>
<keyword evidence="1" id="KW-0812">Transmembrane</keyword>
<dbReference type="InterPro" id="IPR038213">
    <property type="entry name" value="IFI6/IFI27-like_sf"/>
</dbReference>
<dbReference type="Proteomes" id="UP000313359">
    <property type="component" value="Unassembled WGS sequence"/>
</dbReference>
<evidence type="ECO:0000313" key="3">
    <source>
        <dbReference type="Proteomes" id="UP000313359"/>
    </source>
</evidence>
<keyword evidence="1" id="KW-1133">Transmembrane helix</keyword>
<keyword evidence="3" id="KW-1185">Reference proteome</keyword>
<proteinExistence type="predicted"/>
<dbReference type="AlphaFoldDB" id="A0A5C2RW01"/>
<gene>
    <name evidence="2" type="ORF">L227DRAFT_580459</name>
</gene>
<feature type="transmembrane region" description="Helical" evidence="1">
    <location>
        <begin position="68"/>
        <end position="87"/>
    </location>
</feature>
<name>A0A5C2RW01_9APHY</name>
<dbReference type="Gene3D" id="6.10.110.10">
    <property type="match status" value="1"/>
</dbReference>
<sequence>MPAIPQVLLSLPAEVTVPTFSFPAEIELPSGIDWERIRELFAALLRDINAAAHTGLTWVKEHPEQVKMAGLVVAAVVVICLTLYALVPAICTLLGAVVQLVWGVLELLHWLIMLPIKLVLNLVARILGALLQCVGFTSGGVRSFSLAARGQSFFYGATTGGYFSLAQSAGARRR</sequence>
<evidence type="ECO:0000256" key="1">
    <source>
        <dbReference type="SAM" id="Phobius"/>
    </source>
</evidence>
<dbReference type="OrthoDB" id="3068660at2759"/>